<name>A0AAE3U597_9BACT</name>
<organism evidence="10 11">
    <name type="scientific">Xanthocytophaga flava</name>
    <dbReference type="NCBI Taxonomy" id="3048013"/>
    <lineage>
        <taxon>Bacteria</taxon>
        <taxon>Pseudomonadati</taxon>
        <taxon>Bacteroidota</taxon>
        <taxon>Cytophagia</taxon>
        <taxon>Cytophagales</taxon>
        <taxon>Rhodocytophagaceae</taxon>
        <taxon>Xanthocytophaga</taxon>
    </lineage>
</organism>
<dbReference type="InterPro" id="IPR037066">
    <property type="entry name" value="Plug_dom_sf"/>
</dbReference>
<gene>
    <name evidence="10" type="ORF">QNI16_02375</name>
</gene>
<keyword evidence="2" id="KW-0813">Transport</keyword>
<reference evidence="10" key="1">
    <citation type="submission" date="2023-05" db="EMBL/GenBank/DDBJ databases">
        <authorList>
            <person name="Zhang X."/>
        </authorList>
    </citation>
    <scope>NUCLEOTIDE SEQUENCE</scope>
    <source>
        <strain evidence="10">YF14B1</strain>
    </source>
</reference>
<dbReference type="GO" id="GO:0009279">
    <property type="term" value="C:cell outer membrane"/>
    <property type="evidence" value="ECO:0007669"/>
    <property type="project" value="UniProtKB-SubCell"/>
</dbReference>
<dbReference type="Proteomes" id="UP001241110">
    <property type="component" value="Unassembled WGS sequence"/>
</dbReference>
<keyword evidence="3" id="KW-1134">Transmembrane beta strand</keyword>
<proteinExistence type="predicted"/>
<dbReference type="PANTHER" id="PTHR30069">
    <property type="entry name" value="TONB-DEPENDENT OUTER MEMBRANE RECEPTOR"/>
    <property type="match status" value="1"/>
</dbReference>
<dbReference type="InterPro" id="IPR039426">
    <property type="entry name" value="TonB-dep_rcpt-like"/>
</dbReference>
<evidence type="ECO:0000313" key="11">
    <source>
        <dbReference type="Proteomes" id="UP001241110"/>
    </source>
</evidence>
<evidence type="ECO:0000259" key="9">
    <source>
        <dbReference type="Pfam" id="PF25183"/>
    </source>
</evidence>
<evidence type="ECO:0000256" key="2">
    <source>
        <dbReference type="ARBA" id="ARBA00022448"/>
    </source>
</evidence>
<evidence type="ECO:0000256" key="7">
    <source>
        <dbReference type="SAM" id="MobiDB-lite"/>
    </source>
</evidence>
<dbReference type="Pfam" id="PF25183">
    <property type="entry name" value="OMP_b-brl_4"/>
    <property type="match status" value="1"/>
</dbReference>
<keyword evidence="5" id="KW-0472">Membrane</keyword>
<dbReference type="GO" id="GO:0044718">
    <property type="term" value="P:siderophore transmembrane transport"/>
    <property type="evidence" value="ECO:0007669"/>
    <property type="project" value="TreeGrafter"/>
</dbReference>
<dbReference type="EMBL" id="JASJOS010000001">
    <property type="protein sequence ID" value="MDJ1479312.1"/>
    <property type="molecule type" value="Genomic_DNA"/>
</dbReference>
<accession>A0AAE3U597</accession>
<evidence type="ECO:0000256" key="1">
    <source>
        <dbReference type="ARBA" id="ARBA00004571"/>
    </source>
</evidence>
<dbReference type="GO" id="GO:0004180">
    <property type="term" value="F:carboxypeptidase activity"/>
    <property type="evidence" value="ECO:0007669"/>
    <property type="project" value="UniProtKB-KW"/>
</dbReference>
<keyword evidence="10" id="KW-0645">Protease</keyword>
<feature type="chain" id="PRO_5042172227" evidence="8">
    <location>
        <begin position="24"/>
        <end position="1109"/>
    </location>
</feature>
<dbReference type="SUPFAM" id="SSF56935">
    <property type="entry name" value="Porins"/>
    <property type="match status" value="1"/>
</dbReference>
<dbReference type="GO" id="GO:0015344">
    <property type="term" value="F:siderophore uptake transmembrane transporter activity"/>
    <property type="evidence" value="ECO:0007669"/>
    <property type="project" value="TreeGrafter"/>
</dbReference>
<dbReference type="Gene3D" id="2.40.170.20">
    <property type="entry name" value="TonB-dependent receptor, beta-barrel domain"/>
    <property type="match status" value="1"/>
</dbReference>
<evidence type="ECO:0000256" key="8">
    <source>
        <dbReference type="SAM" id="SignalP"/>
    </source>
</evidence>
<dbReference type="PANTHER" id="PTHR30069:SF46">
    <property type="entry name" value="OAR PROTEIN"/>
    <property type="match status" value="1"/>
</dbReference>
<evidence type="ECO:0000256" key="4">
    <source>
        <dbReference type="ARBA" id="ARBA00022692"/>
    </source>
</evidence>
<comment type="subcellular location">
    <subcellularLocation>
        <location evidence="1">Cell outer membrane</location>
        <topology evidence="1">Multi-pass membrane protein</topology>
    </subcellularLocation>
</comment>
<dbReference type="InterPro" id="IPR008969">
    <property type="entry name" value="CarboxyPept-like_regulatory"/>
</dbReference>
<keyword evidence="10" id="KW-0121">Carboxypeptidase</keyword>
<dbReference type="InterPro" id="IPR036942">
    <property type="entry name" value="Beta-barrel_TonB_sf"/>
</dbReference>
<sequence length="1109" mass="121614">MLKRLLTLSILFLALLAGKEVVAQGITTASISGVVTDTKGEVLPGATVVAVHTPSGTQYAQITRADGRYNFPTARVGGPYTITVTFVGYKEQKQEGVQLSLGQSFTANFKLSDESTQLSEVVVSGAKDPILNSDRTGAATNIRREQFERLPSITRSFQDFSALTPQAGTNFTFGGRSNQYNNFSIDGSTSNNVFGLSALPGGQSNAQPISVDAIQEINVSVAPYDVRQGAFTGAGINAVTRSGTNEFQGSAYWFYRNESFAGKKIEGVKQPLVEFRNRNMGFRLGGPIVKNKLFFFVNVELEKRIDPAVTFPADGQSASGTPYQQTSAELNRLRDFLINTETGKDWTFDPGTFANFDAPSQSSKYLAKLDWNINQSHKLTLRYNQLNSYRDVPPSNSGGFGSSPPGGRQNSNNALPFSSSWYRINNNMLSVIAELNSSFGNKYSNTLTAGYTRFRDFREQAGGGAVPKFPTVDILGPNGQTLTTFGPDPFTPNNLLNQDVFQLNDNFSIYLKNNTVTVGTANEFFHFNNVFTQQIQGVYQFNSVSDFIENVRNQSRTSTNNNYASQYLLQYSALKDQPAPRAEWSALQLGFYAQDEYTGIKNLKLTGGIRVDIPIFPTKLDGNPVSDTMTFSKGEQILVGKLPKSTPLFSPRLGFNWDVKGDKTTQLRGGTGIFTGRIPFVWVSNQISNNGLFFGTINATSNAATPVFSPNPNANNPSPETIKSPPATFSINSTVRNFKFPQVWRSNIAIDQQLPWGLVGTLEFIYTKDLNAVYIRDANLADPVGTLAGDGRPLFGGVAGDATVIAPKDRRINDRIVQALVLDNTNKGYQWSITAQLQKNFSNGIYASAAYTYTDSRDLNSQSGSTAGGLFSGNQVVGNPNSPVLSYSSNLTPHRVIASASYRVEYLSRLATTISAIYEGRSGANFSYVYGNSPNSDGVNSNDLIYIPRNQNEIILTTTDANDKRTPTQIWEQLDAYISQDKYLNSRRGQYAQRNGAIAPWVHRLNLRLLQDVFQNIGGKRNSLQISVELINALNLINSDLGLVKNPARSSILNFVGYETTHNATPTTGRPIYTFATNSNGTPLSKSYLSGTDINSRWQLQIGLRYTFN</sequence>
<protein>
    <submittedName>
        <fullName evidence="10">Carboxypeptidase regulatory-like domain-containing protein</fullName>
    </submittedName>
</protein>
<dbReference type="InterPro" id="IPR057601">
    <property type="entry name" value="Oar-like_b-barrel"/>
</dbReference>
<dbReference type="RefSeq" id="WP_313975384.1">
    <property type="nucleotide sequence ID" value="NZ_JASJOS010000001.1"/>
</dbReference>
<feature type="domain" description="TonB-dependent transporter Oar-like beta-barrel" evidence="9">
    <location>
        <begin position="239"/>
        <end position="1039"/>
    </location>
</feature>
<evidence type="ECO:0000256" key="6">
    <source>
        <dbReference type="ARBA" id="ARBA00023237"/>
    </source>
</evidence>
<keyword evidence="10" id="KW-0378">Hydrolase</keyword>
<feature type="signal peptide" evidence="8">
    <location>
        <begin position="1"/>
        <end position="23"/>
    </location>
</feature>
<feature type="region of interest" description="Disordered" evidence="7">
    <location>
        <begin position="392"/>
        <end position="412"/>
    </location>
</feature>
<dbReference type="Gene3D" id="2.60.40.1120">
    <property type="entry name" value="Carboxypeptidase-like, regulatory domain"/>
    <property type="match status" value="1"/>
</dbReference>
<keyword evidence="6" id="KW-0998">Cell outer membrane</keyword>
<evidence type="ECO:0000313" key="10">
    <source>
        <dbReference type="EMBL" id="MDJ1479312.1"/>
    </source>
</evidence>
<dbReference type="SUPFAM" id="SSF49464">
    <property type="entry name" value="Carboxypeptidase regulatory domain-like"/>
    <property type="match status" value="1"/>
</dbReference>
<keyword evidence="8" id="KW-0732">Signal</keyword>
<keyword evidence="4" id="KW-0812">Transmembrane</keyword>
<evidence type="ECO:0000256" key="3">
    <source>
        <dbReference type="ARBA" id="ARBA00022452"/>
    </source>
</evidence>
<dbReference type="AlphaFoldDB" id="A0AAE3U597"/>
<feature type="compositionally biased region" description="Low complexity" evidence="7">
    <location>
        <begin position="393"/>
        <end position="407"/>
    </location>
</feature>
<comment type="caution">
    <text evidence="10">The sequence shown here is derived from an EMBL/GenBank/DDBJ whole genome shotgun (WGS) entry which is preliminary data.</text>
</comment>
<evidence type="ECO:0000256" key="5">
    <source>
        <dbReference type="ARBA" id="ARBA00023136"/>
    </source>
</evidence>
<dbReference type="Pfam" id="PF13620">
    <property type="entry name" value="CarboxypepD_reg"/>
    <property type="match status" value="1"/>
</dbReference>
<dbReference type="Gene3D" id="2.170.130.10">
    <property type="entry name" value="TonB-dependent receptor, plug domain"/>
    <property type="match status" value="1"/>
</dbReference>